<organism evidence="1 2">
    <name type="scientific">Tanacetum coccineum</name>
    <dbReference type="NCBI Taxonomy" id="301880"/>
    <lineage>
        <taxon>Eukaryota</taxon>
        <taxon>Viridiplantae</taxon>
        <taxon>Streptophyta</taxon>
        <taxon>Embryophyta</taxon>
        <taxon>Tracheophyta</taxon>
        <taxon>Spermatophyta</taxon>
        <taxon>Magnoliopsida</taxon>
        <taxon>eudicotyledons</taxon>
        <taxon>Gunneridae</taxon>
        <taxon>Pentapetalae</taxon>
        <taxon>asterids</taxon>
        <taxon>campanulids</taxon>
        <taxon>Asterales</taxon>
        <taxon>Asteraceae</taxon>
        <taxon>Asteroideae</taxon>
        <taxon>Anthemideae</taxon>
        <taxon>Anthemidinae</taxon>
        <taxon>Tanacetum</taxon>
    </lineage>
</organism>
<accession>A0ABQ4X4Q7</accession>
<evidence type="ECO:0000313" key="2">
    <source>
        <dbReference type="Proteomes" id="UP001151760"/>
    </source>
</evidence>
<protein>
    <submittedName>
        <fullName evidence="1">Uncharacterized protein</fullName>
    </submittedName>
</protein>
<evidence type="ECO:0000313" key="1">
    <source>
        <dbReference type="EMBL" id="GJS60179.1"/>
    </source>
</evidence>
<gene>
    <name evidence="1" type="ORF">Tco_0654963</name>
</gene>
<reference evidence="1" key="1">
    <citation type="journal article" date="2022" name="Int. J. Mol. Sci.">
        <title>Draft Genome of Tanacetum Coccineum: Genomic Comparison of Closely Related Tanacetum-Family Plants.</title>
        <authorList>
            <person name="Yamashiro T."/>
            <person name="Shiraishi A."/>
            <person name="Nakayama K."/>
            <person name="Satake H."/>
        </authorList>
    </citation>
    <scope>NUCLEOTIDE SEQUENCE</scope>
</reference>
<proteinExistence type="predicted"/>
<comment type="caution">
    <text evidence="1">The sequence shown here is derived from an EMBL/GenBank/DDBJ whole genome shotgun (WGS) entry which is preliminary data.</text>
</comment>
<dbReference type="EMBL" id="BQNB010009204">
    <property type="protein sequence ID" value="GJS60179.1"/>
    <property type="molecule type" value="Genomic_DNA"/>
</dbReference>
<dbReference type="Proteomes" id="UP001151760">
    <property type="component" value="Unassembled WGS sequence"/>
</dbReference>
<sequence length="82" mass="9353">MLDGKLVLVDYDGKLLKRFYGINEFKVDNNSKSNSGVESKSMYEQWIKTYVEGPYDDGDFDDRALTNASLKFANVFDISLRG</sequence>
<name>A0ABQ4X4Q7_9ASTR</name>
<keyword evidence="2" id="KW-1185">Reference proteome</keyword>
<reference evidence="1" key="2">
    <citation type="submission" date="2022-01" db="EMBL/GenBank/DDBJ databases">
        <authorList>
            <person name="Yamashiro T."/>
            <person name="Shiraishi A."/>
            <person name="Satake H."/>
            <person name="Nakayama K."/>
        </authorList>
    </citation>
    <scope>NUCLEOTIDE SEQUENCE</scope>
</reference>